<evidence type="ECO:0000313" key="2">
    <source>
        <dbReference type="EMBL" id="CAH2320103.1"/>
    </source>
</evidence>
<keyword evidence="1" id="KW-0175">Coiled coil</keyword>
<sequence length="94" mass="11162">MSDKLLCNFNRLISDLQKDVLDLGNRSAHMEHCMGEYEEAHNDMVDHIQNIEQELESCQTKLMDLKDQSRRQNIRLRGIPEALKQPDLMEYLMW</sequence>
<dbReference type="AlphaFoldDB" id="A0AAD1TBC5"/>
<name>A0AAD1TBC5_PELCU</name>
<accession>A0AAD1TBC5</accession>
<organism evidence="2 3">
    <name type="scientific">Pelobates cultripes</name>
    <name type="common">Western spadefoot toad</name>
    <dbReference type="NCBI Taxonomy" id="61616"/>
    <lineage>
        <taxon>Eukaryota</taxon>
        <taxon>Metazoa</taxon>
        <taxon>Chordata</taxon>
        <taxon>Craniata</taxon>
        <taxon>Vertebrata</taxon>
        <taxon>Euteleostomi</taxon>
        <taxon>Amphibia</taxon>
        <taxon>Batrachia</taxon>
        <taxon>Anura</taxon>
        <taxon>Pelobatoidea</taxon>
        <taxon>Pelobatidae</taxon>
        <taxon>Pelobates</taxon>
    </lineage>
</organism>
<dbReference type="EMBL" id="OW240921">
    <property type="protein sequence ID" value="CAH2320103.1"/>
    <property type="molecule type" value="Genomic_DNA"/>
</dbReference>
<evidence type="ECO:0000313" key="3">
    <source>
        <dbReference type="Proteomes" id="UP001295444"/>
    </source>
</evidence>
<keyword evidence="3" id="KW-1185">Reference proteome</keyword>
<evidence type="ECO:0000256" key="1">
    <source>
        <dbReference type="SAM" id="Coils"/>
    </source>
</evidence>
<protein>
    <submittedName>
        <fullName evidence="2">Uncharacterized protein</fullName>
    </submittedName>
</protein>
<reference evidence="2" key="1">
    <citation type="submission" date="2022-03" db="EMBL/GenBank/DDBJ databases">
        <authorList>
            <person name="Alioto T."/>
            <person name="Alioto T."/>
            <person name="Gomez Garrido J."/>
        </authorList>
    </citation>
    <scope>NUCLEOTIDE SEQUENCE</scope>
</reference>
<feature type="coiled-coil region" evidence="1">
    <location>
        <begin position="34"/>
        <end position="68"/>
    </location>
</feature>
<proteinExistence type="predicted"/>
<dbReference type="Proteomes" id="UP001295444">
    <property type="component" value="Chromosome 10"/>
</dbReference>
<gene>
    <name evidence="2" type="ORF">PECUL_23A022263</name>
</gene>